<dbReference type="AlphaFoldDB" id="A0A840PL14"/>
<accession>A0A840PL14</accession>
<comment type="caution">
    <text evidence="1">The sequence shown here is derived from an EMBL/GenBank/DDBJ whole genome shotgun (WGS) entry which is preliminary data.</text>
</comment>
<reference evidence="1 2" key="1">
    <citation type="submission" date="2020-08" db="EMBL/GenBank/DDBJ databases">
        <title>Genomic Encyclopedia of Type Strains, Phase IV (KMG-IV): sequencing the most valuable type-strain genomes for metagenomic binning, comparative biology and taxonomic classification.</title>
        <authorList>
            <person name="Goeker M."/>
        </authorList>
    </citation>
    <scope>NUCLEOTIDE SEQUENCE [LARGE SCALE GENOMIC DNA]</scope>
    <source>
        <strain evidence="1 2">DSM 45615</strain>
    </source>
</reference>
<organism evidence="1 2">
    <name type="scientific">Thermocatellispora tengchongensis</name>
    <dbReference type="NCBI Taxonomy" id="1073253"/>
    <lineage>
        <taxon>Bacteria</taxon>
        <taxon>Bacillati</taxon>
        <taxon>Actinomycetota</taxon>
        <taxon>Actinomycetes</taxon>
        <taxon>Streptosporangiales</taxon>
        <taxon>Streptosporangiaceae</taxon>
        <taxon>Thermocatellispora</taxon>
    </lineage>
</organism>
<dbReference type="EMBL" id="JACHGN010000024">
    <property type="protein sequence ID" value="MBB5138643.1"/>
    <property type="molecule type" value="Genomic_DNA"/>
</dbReference>
<keyword evidence="2" id="KW-1185">Reference proteome</keyword>
<dbReference type="Proteomes" id="UP000578449">
    <property type="component" value="Unassembled WGS sequence"/>
</dbReference>
<dbReference type="RefSeq" id="WP_185055501.1">
    <property type="nucleotide sequence ID" value="NZ_BAABIX010000025.1"/>
</dbReference>
<evidence type="ECO:0000313" key="1">
    <source>
        <dbReference type="EMBL" id="MBB5138643.1"/>
    </source>
</evidence>
<gene>
    <name evidence="1" type="ORF">HNP84_008397</name>
</gene>
<evidence type="ECO:0000313" key="2">
    <source>
        <dbReference type="Proteomes" id="UP000578449"/>
    </source>
</evidence>
<proteinExistence type="predicted"/>
<name>A0A840PL14_9ACTN</name>
<sequence length="269" mass="30717">MTTSLRRRPGRFARFLARLADLFRAQADMRALTIIDPPVEYETPALHDGFGFRVKVRLQWTVRGEGTDADLHRAVNGRREGFRWLVADKVRHGARRFPPHLPEQAEAHLAESLVPIVVTEHDGTQVTCTPYVWIGSARPLVEFRQRTWLERLTAETAHETAQADIARLRELRALWRAFLSEGMDDWMTTYALRLAERKQDAAGVHTEMVDHRREDAQRLLEMVEKIIAGHRITNAYEFMVDSETVLKRTLQMMGVPLPPAPPNGAASPN</sequence>
<protein>
    <submittedName>
        <fullName evidence="1">Uncharacterized protein</fullName>
    </submittedName>
</protein>